<proteinExistence type="predicted"/>
<evidence type="ECO:0000256" key="2">
    <source>
        <dbReference type="SAM" id="MobiDB-lite"/>
    </source>
</evidence>
<accession>A0A200Q3M2</accession>
<dbReference type="InParanoid" id="A0A200Q3M2"/>
<dbReference type="GO" id="GO:0009793">
    <property type="term" value="P:embryo development ending in seed dormancy"/>
    <property type="evidence" value="ECO:0007669"/>
    <property type="project" value="TreeGrafter"/>
</dbReference>
<feature type="compositionally biased region" description="Low complexity" evidence="2">
    <location>
        <begin position="1087"/>
        <end position="1097"/>
    </location>
</feature>
<feature type="compositionally biased region" description="Low complexity" evidence="2">
    <location>
        <begin position="548"/>
        <end position="560"/>
    </location>
</feature>
<evidence type="ECO:0000259" key="4">
    <source>
        <dbReference type="SMART" id="SM00581"/>
    </source>
</evidence>
<organism evidence="5 6">
    <name type="scientific">Macleaya cordata</name>
    <name type="common">Five-seeded plume-poppy</name>
    <name type="synonym">Bocconia cordata</name>
    <dbReference type="NCBI Taxonomy" id="56857"/>
    <lineage>
        <taxon>Eukaryota</taxon>
        <taxon>Viridiplantae</taxon>
        <taxon>Streptophyta</taxon>
        <taxon>Embryophyta</taxon>
        <taxon>Tracheophyta</taxon>
        <taxon>Spermatophyta</taxon>
        <taxon>Magnoliopsida</taxon>
        <taxon>Ranunculales</taxon>
        <taxon>Papaveraceae</taxon>
        <taxon>Papaveroideae</taxon>
        <taxon>Macleaya</taxon>
    </lineage>
</organism>
<dbReference type="OrthoDB" id="19653at2759"/>
<sequence length="1238" mass="138733">MAQEPFRKTTYRLSKPLIGDDRRIYTCSDRNFFAFESNGSIAWSVHLNYSCHVDIAPIQDEIGKIYLVAENRILKIRSSNIGTSESTVEVFFGDKLTTGGSDEIIGMAISVISSSMFINVKNRGLFAYKLQGQRLWSAGPVLYRFGYRQGCKRNITDCFFTSAPVVDQCEGSVYISNTYAELYSLSVRNPQFKWIQDFSAFDKLFTITPGNNGLVYATFPVIALLLALDVSTGNIMWQKTTGPLSTTDCLPTVDSNGWISIGSLDGFLYSFSPSGVLRKFPKSTVLNSVVQVSPLLDCSGYAIYISQTVLEGRISQTIGEYTYISAMKPVNVVFTMLIPATGSVYWTETYTGQFSSFLSESDLHHFALDERILLAFVTSGSNSAQHNFPSSQIFFAGNERAILLFLLFQSLVLIILSGFVRFCCIFWRKKKLKDQGLGKFLEKRRSLRVKKKEFDRTITELEQKAAEEAMTNEVLEKLGDLVKEREGIERKLSTTYSLGRDKINSLSKSILPLYDEKAKSYSFQGRKKESVTIFHTLSDTSSRERTSSRSSSCSSSSNGSGQEETNWNYYEDKESAAKAKKEAQTDVGPSNSAGICEEKYWESSPAHASSSKGFTNPLYIEGDMMEPMQQGSSSKNIWLKRRRTLKLLIHLNMVPEDFIDLNASSVSGGGGGENNELCNSNSNPSELDSQPSGSQVREDIINEEKLGQGKCDEGNIEGQHIQDMELDEGLVEKPLILQESFKLDETVITTEKITKVNSLVNIENGFATAQKDSDISNHKIEDRPISGVKRARITYADQEPSVRVIYNSITSASKRKLEELLQQWSEWNAQHDSSNNKPHEALVSGEETYFPALHVGLEKASTVSFWMDNETRKEQTEGIIRLDGDSAPLYDRGYSLGLTSLDGSTSVERGLETLEASRCFNCNSYNHSLKECPKPRDNVAVNNARKQHNSKRSQNAGPHKLTRYYQNSSGGKYDGLRPGFLGPETRQLLGIGEFDPPPWLHRMREIGYPPGYLDLDDEDQASGITIFLDEKTKEDQEDGELSETDEPEPKKKMSVEFPGINAPIPENADERHWASLQGVSSFDPYRNRFNSNSGRSSEAINRGHHSDQRRRFREYRDDGPPGCDPEVVQSTSTFIPSYSGSDPNYATDTHSPRGNLIPRSPNLGRSLSDRGRSPLILEGSPNQSPYNTSAHSTHNTRHSPRNYSSASYDWAYSSNPNSSSELSSQRKDRYDRHHHQRR</sequence>
<feature type="coiled-coil region" evidence="1">
    <location>
        <begin position="444"/>
        <end position="478"/>
    </location>
</feature>
<dbReference type="FunFam" id="2.130.10.10:FF:001929">
    <property type="entry name" value="Protein GAMETE EXPRESSED 3"/>
    <property type="match status" value="1"/>
</dbReference>
<feature type="compositionally biased region" description="Polar residues" evidence="2">
    <location>
        <begin position="1180"/>
        <end position="1193"/>
    </location>
</feature>
<feature type="region of interest" description="Disordered" evidence="2">
    <location>
        <begin position="1030"/>
        <end position="1053"/>
    </location>
</feature>
<dbReference type="SMART" id="SM00581">
    <property type="entry name" value="PSP"/>
    <property type="match status" value="1"/>
</dbReference>
<evidence type="ECO:0000313" key="6">
    <source>
        <dbReference type="Proteomes" id="UP000195402"/>
    </source>
</evidence>
<dbReference type="InterPro" id="IPR018391">
    <property type="entry name" value="PQQ_b-propeller_rpt"/>
</dbReference>
<dbReference type="SUPFAM" id="SSF50998">
    <property type="entry name" value="Quinoprotein alcohol dehydrogenase-like"/>
    <property type="match status" value="1"/>
</dbReference>
<feature type="region of interest" description="Disordered" evidence="2">
    <location>
        <begin position="1084"/>
        <end position="1238"/>
    </location>
</feature>
<feature type="compositionally biased region" description="Low complexity" evidence="2">
    <location>
        <begin position="674"/>
        <end position="687"/>
    </location>
</feature>
<protein>
    <submittedName>
        <fullName evidence="5">PSP</fullName>
    </submittedName>
</protein>
<keyword evidence="3" id="KW-0472">Membrane</keyword>
<dbReference type="Pfam" id="PF04046">
    <property type="entry name" value="PSP"/>
    <property type="match status" value="1"/>
</dbReference>
<dbReference type="PANTHER" id="PTHR37253:SF1">
    <property type="entry name" value="PROTEIN GAMETE EXPRESSED 3"/>
    <property type="match status" value="1"/>
</dbReference>
<dbReference type="OMA" id="HGSARHE"/>
<keyword evidence="1" id="KW-0175">Coiled coil</keyword>
<comment type="caution">
    <text evidence="5">The sequence shown here is derived from an EMBL/GenBank/DDBJ whole genome shotgun (WGS) entry which is preliminary data.</text>
</comment>
<dbReference type="SMART" id="SM00564">
    <property type="entry name" value="PQQ"/>
    <property type="match status" value="4"/>
</dbReference>
<keyword evidence="6" id="KW-1185">Reference proteome</keyword>
<dbReference type="GO" id="GO:0010183">
    <property type="term" value="P:pollen tube guidance"/>
    <property type="evidence" value="ECO:0007669"/>
    <property type="project" value="TreeGrafter"/>
</dbReference>
<evidence type="ECO:0000313" key="5">
    <source>
        <dbReference type="EMBL" id="OVA05056.1"/>
    </source>
</evidence>
<name>A0A200Q3M2_MACCD</name>
<keyword evidence="3" id="KW-1133">Transmembrane helix</keyword>
<keyword evidence="3" id="KW-0812">Transmembrane</keyword>
<feature type="compositionally biased region" description="Acidic residues" evidence="2">
    <location>
        <begin position="1035"/>
        <end position="1046"/>
    </location>
</feature>
<evidence type="ECO:0000256" key="1">
    <source>
        <dbReference type="SAM" id="Coils"/>
    </source>
</evidence>
<dbReference type="InterPro" id="IPR011047">
    <property type="entry name" value="Quinoprotein_ADH-like_sf"/>
</dbReference>
<feature type="compositionally biased region" description="Polar residues" evidence="2">
    <location>
        <begin position="1128"/>
        <end position="1149"/>
    </location>
</feature>
<feature type="compositionally biased region" description="Low complexity" evidence="2">
    <location>
        <begin position="1203"/>
        <end position="1223"/>
    </location>
</feature>
<feature type="region of interest" description="Disordered" evidence="2">
    <location>
        <begin position="670"/>
        <end position="696"/>
    </location>
</feature>
<dbReference type="GO" id="GO:0005886">
    <property type="term" value="C:plasma membrane"/>
    <property type="evidence" value="ECO:0007669"/>
    <property type="project" value="TreeGrafter"/>
</dbReference>
<feature type="transmembrane region" description="Helical" evidence="3">
    <location>
        <begin position="401"/>
        <end position="427"/>
    </location>
</feature>
<dbReference type="InterPro" id="IPR045301">
    <property type="entry name" value="GEX3-like"/>
</dbReference>
<gene>
    <name evidence="5" type="ORF">BVC80_1211g133</name>
</gene>
<dbReference type="EMBL" id="MVGT01003194">
    <property type="protein sequence ID" value="OVA05056.1"/>
    <property type="molecule type" value="Genomic_DNA"/>
</dbReference>
<dbReference type="PANTHER" id="PTHR37253">
    <property type="entry name" value="PROTEIN GAMETE EXPRESSED 3"/>
    <property type="match status" value="1"/>
</dbReference>
<dbReference type="Gene3D" id="2.130.10.10">
    <property type="entry name" value="YVTN repeat-like/Quinoprotein amine dehydrogenase"/>
    <property type="match status" value="1"/>
</dbReference>
<dbReference type="InterPro" id="IPR006568">
    <property type="entry name" value="PSP_pro-rich"/>
</dbReference>
<feature type="region of interest" description="Disordered" evidence="2">
    <location>
        <begin position="538"/>
        <end position="566"/>
    </location>
</feature>
<evidence type="ECO:0000256" key="3">
    <source>
        <dbReference type="SAM" id="Phobius"/>
    </source>
</evidence>
<reference evidence="5 6" key="1">
    <citation type="journal article" date="2017" name="Mol. Plant">
        <title>The Genome of Medicinal Plant Macleaya cordata Provides New Insights into Benzylisoquinoline Alkaloids Metabolism.</title>
        <authorList>
            <person name="Liu X."/>
            <person name="Liu Y."/>
            <person name="Huang P."/>
            <person name="Ma Y."/>
            <person name="Qing Z."/>
            <person name="Tang Q."/>
            <person name="Cao H."/>
            <person name="Cheng P."/>
            <person name="Zheng Y."/>
            <person name="Yuan Z."/>
            <person name="Zhou Y."/>
            <person name="Liu J."/>
            <person name="Tang Z."/>
            <person name="Zhuo Y."/>
            <person name="Zhang Y."/>
            <person name="Yu L."/>
            <person name="Huang J."/>
            <person name="Yang P."/>
            <person name="Peng Q."/>
            <person name="Zhang J."/>
            <person name="Jiang W."/>
            <person name="Zhang Z."/>
            <person name="Lin K."/>
            <person name="Ro D.K."/>
            <person name="Chen X."/>
            <person name="Xiong X."/>
            <person name="Shang Y."/>
            <person name="Huang S."/>
            <person name="Zeng J."/>
        </authorList>
    </citation>
    <scope>NUCLEOTIDE SEQUENCE [LARGE SCALE GENOMIC DNA]</scope>
    <source>
        <strain evidence="6">cv. BLH2017</strain>
        <tissue evidence="5">Root</tissue>
    </source>
</reference>
<dbReference type="InterPro" id="IPR015943">
    <property type="entry name" value="WD40/YVTN_repeat-like_dom_sf"/>
</dbReference>
<dbReference type="Proteomes" id="UP000195402">
    <property type="component" value="Unassembled WGS sequence"/>
</dbReference>
<feature type="domain" description="PSP proline-rich" evidence="4">
    <location>
        <begin position="973"/>
        <end position="1026"/>
    </location>
</feature>
<dbReference type="AlphaFoldDB" id="A0A200Q3M2"/>
<dbReference type="STRING" id="56857.A0A200Q3M2"/>